<dbReference type="Gene3D" id="3.40.50.2000">
    <property type="entry name" value="Glycogen Phosphorylase B"/>
    <property type="match status" value="2"/>
</dbReference>
<reference evidence="3 4" key="1">
    <citation type="journal article" date="2017" name="Int. J. Syst. Evol. Microbiol.">
        <title>Maripseudobacter aurantiacus gen. nov., sp. nov., a novel member of the family Flavobacteriaceae isolated from a sedimentation basin.</title>
        <authorList>
            <person name="Chen C."/>
            <person name="Su Y."/>
            <person name="Tao T."/>
            <person name="Fu G."/>
            <person name="Zhang C."/>
            <person name="Sun C."/>
            <person name="Zhang X."/>
            <person name="Wu M."/>
        </authorList>
    </citation>
    <scope>NUCLEOTIDE SEQUENCE [LARGE SCALE GENOMIC DNA]</scope>
    <source>
        <strain evidence="4">CDA4</strain>
    </source>
</reference>
<dbReference type="Pfam" id="PF13439">
    <property type="entry name" value="Glyco_transf_4"/>
    <property type="match status" value="1"/>
</dbReference>
<feature type="domain" description="Glycosyl transferase family 1" evidence="1">
    <location>
        <begin position="201"/>
        <end position="369"/>
    </location>
</feature>
<organism evidence="3 4">
    <name type="scientific">Maribacter aurantiacus</name>
    <dbReference type="NCBI Taxonomy" id="1882343"/>
    <lineage>
        <taxon>Bacteria</taxon>
        <taxon>Pseudomonadati</taxon>
        <taxon>Bacteroidota</taxon>
        <taxon>Flavobacteriia</taxon>
        <taxon>Flavobacteriales</taxon>
        <taxon>Flavobacteriaceae</taxon>
        <taxon>Maribacter</taxon>
    </lineage>
</organism>
<dbReference type="Proteomes" id="UP000308382">
    <property type="component" value="Unassembled WGS sequence"/>
</dbReference>
<dbReference type="EMBL" id="VBUK01000005">
    <property type="protein sequence ID" value="TLF44543.1"/>
    <property type="molecule type" value="Genomic_DNA"/>
</dbReference>
<evidence type="ECO:0000259" key="1">
    <source>
        <dbReference type="Pfam" id="PF00534"/>
    </source>
</evidence>
<name>A0A5R8M4Q3_9FLAO</name>
<dbReference type="InterPro" id="IPR001296">
    <property type="entry name" value="Glyco_trans_1"/>
</dbReference>
<dbReference type="Pfam" id="PF00534">
    <property type="entry name" value="Glycos_transf_1"/>
    <property type="match status" value="1"/>
</dbReference>
<keyword evidence="3" id="KW-0808">Transferase</keyword>
<evidence type="ECO:0000313" key="3">
    <source>
        <dbReference type="EMBL" id="TLF44543.1"/>
    </source>
</evidence>
<feature type="domain" description="Glycosyltransferase subfamily 4-like N-terminal" evidence="2">
    <location>
        <begin position="31"/>
        <end position="187"/>
    </location>
</feature>
<comment type="caution">
    <text evidence="3">The sequence shown here is derived from an EMBL/GenBank/DDBJ whole genome shotgun (WGS) entry which is preliminary data.</text>
</comment>
<evidence type="ECO:0000259" key="2">
    <source>
        <dbReference type="Pfam" id="PF13439"/>
    </source>
</evidence>
<dbReference type="GO" id="GO:0016757">
    <property type="term" value="F:glycosyltransferase activity"/>
    <property type="evidence" value="ECO:0007669"/>
    <property type="project" value="InterPro"/>
</dbReference>
<dbReference type="PANTHER" id="PTHR12526">
    <property type="entry name" value="GLYCOSYLTRANSFERASE"/>
    <property type="match status" value="1"/>
</dbReference>
<sequence length="394" mass="44605">MWNDMIGRKKASYKSKPMKILFIVMRFGKDGLATNIAELADGLVNKGHEVHIVTGGFRELKDQDNTFFSSLRQRFSNLGIQLHYFKEPQGGMLTKGYGSIKSLVQIVFWIYKINADVIHCHSPNLTFIPWLLGKKFTSTVHADTIRPNARYKHPNLLIAVSEGSKEFTKTVMHTPPESIRMVYHGISERFSETETKENLERLRQLHDIPKNKIIIGLVGRITQQKGTDIMVKALGAFMPKELVEKIFVVIVGDYQTPKHKPWLDGLLEEYHLTGKFKVLGFQDPKPFYQLFDVFVLPSRSDTFGLVAVEAMMGGCCTIRSNGNGASDQITHGMNGMIFPMEDSEQLGKQLTEVLTNDPLRNSMALKGKEKALECFTLEKMTSNTLKVYEELIAL</sequence>
<accession>A0A5R8M4Q3</accession>
<dbReference type="PANTHER" id="PTHR12526:SF630">
    <property type="entry name" value="GLYCOSYLTRANSFERASE"/>
    <property type="match status" value="1"/>
</dbReference>
<gene>
    <name evidence="3" type="ORF">FEK29_09865</name>
</gene>
<evidence type="ECO:0000313" key="4">
    <source>
        <dbReference type="Proteomes" id="UP000308382"/>
    </source>
</evidence>
<keyword evidence="4" id="KW-1185">Reference proteome</keyword>
<dbReference type="SUPFAM" id="SSF53756">
    <property type="entry name" value="UDP-Glycosyltransferase/glycogen phosphorylase"/>
    <property type="match status" value="1"/>
</dbReference>
<proteinExistence type="predicted"/>
<dbReference type="AlphaFoldDB" id="A0A5R8M4Q3"/>
<dbReference type="CDD" id="cd03801">
    <property type="entry name" value="GT4_PimA-like"/>
    <property type="match status" value="1"/>
</dbReference>
<dbReference type="InterPro" id="IPR028098">
    <property type="entry name" value="Glyco_trans_4-like_N"/>
</dbReference>
<protein>
    <submittedName>
        <fullName evidence="3">Glycosyltransferase family 4 protein</fullName>
    </submittedName>
</protein>